<protein>
    <submittedName>
        <fullName evidence="2">Trehalose utilization protein ThuA</fullName>
    </submittedName>
</protein>
<sequence length="252" mass="28709">MTKPIRITIWNENWHETKQPEIRAVYPEGIHGAIASGIAAEDFEIRTATFFDPDFGLTDEVLAETDVLFWWGHVVHKEVPDELVTRIQKRVLDGMGLVVLHSGHHSKLFGRLMGTSCNLSWREHEGGERERVWIVDPAHPIAAGLPESIVIPQSEMYGEPFDIPQPDHLVFVSWVEGGEVFRSGCCYHRGRGRIFYFSPGHESFPIYFMPEIHRVLSNAARWCAAPHEDGTRMVNRHRPVPLEMIRSGQGEP</sequence>
<name>A0A2W5FKR7_9HYPH</name>
<evidence type="ECO:0000313" key="2">
    <source>
        <dbReference type="EMBL" id="PZP54400.1"/>
    </source>
</evidence>
<dbReference type="Gene3D" id="3.40.50.880">
    <property type="match status" value="1"/>
</dbReference>
<feature type="domain" description="ThuA-like" evidence="1">
    <location>
        <begin position="6"/>
        <end position="223"/>
    </location>
</feature>
<dbReference type="Proteomes" id="UP000249769">
    <property type="component" value="Unassembled WGS sequence"/>
</dbReference>
<dbReference type="EMBL" id="QFOL01000001">
    <property type="protein sequence ID" value="PZP54400.1"/>
    <property type="molecule type" value="Genomic_DNA"/>
</dbReference>
<gene>
    <name evidence="2" type="ORF">DI595_00475</name>
</gene>
<dbReference type="InterPro" id="IPR029010">
    <property type="entry name" value="ThuA-like"/>
</dbReference>
<dbReference type="AlphaFoldDB" id="A0A2W5FKR7"/>
<dbReference type="Pfam" id="PF06283">
    <property type="entry name" value="ThuA"/>
    <property type="match status" value="1"/>
</dbReference>
<reference evidence="2 3" key="1">
    <citation type="submission" date="2017-08" db="EMBL/GenBank/DDBJ databases">
        <title>Infants hospitalized years apart are colonized by the same room-sourced microbial strains.</title>
        <authorList>
            <person name="Brooks B."/>
            <person name="Olm M.R."/>
            <person name="Firek B.A."/>
            <person name="Baker R."/>
            <person name="Thomas B.C."/>
            <person name="Morowitz M.J."/>
            <person name="Banfield J.F."/>
        </authorList>
    </citation>
    <scope>NUCLEOTIDE SEQUENCE [LARGE SCALE GENOMIC DNA]</scope>
    <source>
        <strain evidence="2">S2_009_000_R2_73</strain>
    </source>
</reference>
<proteinExistence type="predicted"/>
<dbReference type="InterPro" id="IPR029062">
    <property type="entry name" value="Class_I_gatase-like"/>
</dbReference>
<dbReference type="PIRSF" id="PIRSF030013">
    <property type="entry name" value="ThuA"/>
    <property type="match status" value="1"/>
</dbReference>
<comment type="caution">
    <text evidence="2">The sequence shown here is derived from an EMBL/GenBank/DDBJ whole genome shotgun (WGS) entry which is preliminary data.</text>
</comment>
<organism evidence="2 3">
    <name type="scientific">Agrobacterium fabrum</name>
    <dbReference type="NCBI Taxonomy" id="1176649"/>
    <lineage>
        <taxon>Bacteria</taxon>
        <taxon>Pseudomonadati</taxon>
        <taxon>Pseudomonadota</taxon>
        <taxon>Alphaproteobacteria</taxon>
        <taxon>Hyphomicrobiales</taxon>
        <taxon>Rhizobiaceae</taxon>
        <taxon>Rhizobium/Agrobacterium group</taxon>
        <taxon>Agrobacterium</taxon>
        <taxon>Agrobacterium tumefaciens complex</taxon>
    </lineage>
</organism>
<evidence type="ECO:0000259" key="1">
    <source>
        <dbReference type="Pfam" id="PF06283"/>
    </source>
</evidence>
<evidence type="ECO:0000313" key="3">
    <source>
        <dbReference type="Proteomes" id="UP000249769"/>
    </source>
</evidence>
<accession>A0A2W5FKR7</accession>
<dbReference type="InterPro" id="IPR009381">
    <property type="entry name" value="Trehalose_catabolism_ThuA_prok"/>
</dbReference>
<dbReference type="SUPFAM" id="SSF52317">
    <property type="entry name" value="Class I glutamine amidotransferase-like"/>
    <property type="match status" value="1"/>
</dbReference>